<dbReference type="AlphaFoldDB" id="A0A6J6RI32"/>
<dbReference type="SUPFAM" id="SSF49785">
    <property type="entry name" value="Galactose-binding domain-like"/>
    <property type="match status" value="1"/>
</dbReference>
<dbReference type="Pfam" id="PF08530">
    <property type="entry name" value="PepX_C"/>
    <property type="match status" value="1"/>
</dbReference>
<name>A0A6J6RI32_9ZZZZ</name>
<evidence type="ECO:0000259" key="1">
    <source>
        <dbReference type="SMART" id="SM00939"/>
    </source>
</evidence>
<dbReference type="SMART" id="SM00939">
    <property type="entry name" value="PepX_C"/>
    <property type="match status" value="1"/>
</dbReference>
<dbReference type="InterPro" id="IPR008979">
    <property type="entry name" value="Galactose-bd-like_sf"/>
</dbReference>
<proteinExistence type="predicted"/>
<dbReference type="InterPro" id="IPR013736">
    <property type="entry name" value="Xaa-Pro_dipept_C"/>
</dbReference>
<protein>
    <submittedName>
        <fullName evidence="2">Unannotated protein</fullName>
    </submittedName>
</protein>
<accession>A0A6J6RI32</accession>
<reference evidence="2" key="1">
    <citation type="submission" date="2020-05" db="EMBL/GenBank/DDBJ databases">
        <authorList>
            <person name="Chiriac C."/>
            <person name="Salcher M."/>
            <person name="Ghai R."/>
            <person name="Kavagutti S V."/>
        </authorList>
    </citation>
    <scope>NUCLEOTIDE SEQUENCE</scope>
</reference>
<feature type="domain" description="Xaa-Pro dipeptidyl-peptidase C-terminal" evidence="1">
    <location>
        <begin position="1"/>
        <end position="262"/>
    </location>
</feature>
<dbReference type="Gene3D" id="2.60.120.260">
    <property type="entry name" value="Galactose-binding domain-like"/>
    <property type="match status" value="1"/>
</dbReference>
<evidence type="ECO:0000313" key="2">
    <source>
        <dbReference type="EMBL" id="CAB4722792.1"/>
    </source>
</evidence>
<dbReference type="GO" id="GO:0008239">
    <property type="term" value="F:dipeptidyl-peptidase activity"/>
    <property type="evidence" value="ECO:0007669"/>
    <property type="project" value="InterPro"/>
</dbReference>
<gene>
    <name evidence="2" type="ORF">UFOPK2579_02098</name>
</gene>
<organism evidence="2">
    <name type="scientific">freshwater metagenome</name>
    <dbReference type="NCBI Taxonomy" id="449393"/>
    <lineage>
        <taxon>unclassified sequences</taxon>
        <taxon>metagenomes</taxon>
        <taxon>ecological metagenomes</taxon>
    </lineage>
</organism>
<dbReference type="EMBL" id="CAEZXR010000283">
    <property type="protein sequence ID" value="CAB4722792.1"/>
    <property type="molecule type" value="Genomic_DNA"/>
</dbReference>
<sequence>MKGRPDPGLDRDIAPLTYYEQGSGRWRTSQRWIGDQLSATSYALSGSATTAASPGVLTTGRSEPGTADVLPIPAAGLCTRSASQWTAGVLGTVPVPNPCLQDNQLNDNTGVVFETEPMTRAVSLQGPLNARLYVSSLGGDGMLSVAVEDVAPDGTVSRLSGGWQVISFRELDRSRSRYLDGQLIQPFHPFTEASKTPLPMGTTEPVDVEIFPTAARIAKGHRLRLAVQAFDVPHLLPTLPDLIGSLTLMTIHTGGDTPSVLTVPTLR</sequence>